<dbReference type="GO" id="GO:0051087">
    <property type="term" value="F:protein-folding chaperone binding"/>
    <property type="evidence" value="ECO:0007669"/>
    <property type="project" value="InterPro"/>
</dbReference>
<dbReference type="Gene3D" id="1.10.287.110">
    <property type="entry name" value="DnaJ domain"/>
    <property type="match status" value="1"/>
</dbReference>
<feature type="domain" description="J" evidence="8">
    <location>
        <begin position="208"/>
        <end position="272"/>
    </location>
</feature>
<dbReference type="RefSeq" id="WP_093032371.1">
    <property type="nucleotide sequence ID" value="NZ_FNNZ01000010.1"/>
</dbReference>
<dbReference type="Proteomes" id="UP000198816">
    <property type="component" value="Unassembled WGS sequence"/>
</dbReference>
<evidence type="ECO:0000256" key="1">
    <source>
        <dbReference type="ARBA" id="ARBA00022475"/>
    </source>
</evidence>
<dbReference type="PRINTS" id="PR00625">
    <property type="entry name" value="JDOMAIN"/>
</dbReference>
<evidence type="ECO:0000256" key="2">
    <source>
        <dbReference type="ARBA" id="ARBA00022519"/>
    </source>
</evidence>
<dbReference type="CDD" id="cd07316">
    <property type="entry name" value="terB_like_DjlA"/>
    <property type="match status" value="1"/>
</dbReference>
<dbReference type="HAMAP" id="MF_01153">
    <property type="entry name" value="DjlA"/>
    <property type="match status" value="1"/>
</dbReference>
<dbReference type="GO" id="GO:0005886">
    <property type="term" value="C:plasma membrane"/>
    <property type="evidence" value="ECO:0007669"/>
    <property type="project" value="UniProtKB-SubCell"/>
</dbReference>
<dbReference type="InterPro" id="IPR007791">
    <property type="entry name" value="DjlA_N"/>
</dbReference>
<evidence type="ECO:0000259" key="8">
    <source>
        <dbReference type="PROSITE" id="PS50076"/>
    </source>
</evidence>
<comment type="domain">
    <text evidence="7">The transmembrane domain is a dimerization domain.</text>
</comment>
<dbReference type="AlphaFoldDB" id="A0A1H2XFG8"/>
<evidence type="ECO:0000256" key="5">
    <source>
        <dbReference type="ARBA" id="ARBA00023136"/>
    </source>
</evidence>
<keyword evidence="4 7" id="KW-1133">Transmembrane helix</keyword>
<feature type="topological domain" description="Periplasmic" evidence="7">
    <location>
        <begin position="1"/>
        <end position="6"/>
    </location>
</feature>
<comment type="subcellular location">
    <subcellularLocation>
        <location evidence="7">Cell inner membrane</location>
        <topology evidence="7">Single-pass type III membrane protein</topology>
    </subcellularLocation>
</comment>
<sequence length="273" mass="29023">MGWLGTAVGSAIGFAVGGPVGAVFGAAVGQGVDRGWIGGARRPALTGAQRARVQARFFETTFLVMGHVAKADGRVSEAEVALARTVMDRMSLGTDQRRVAIDLFNQGKSPDFDLAGAIAALKAVCTGQGTLIHLFVEVQLLTAYVDGAPTPDQRRALETIRRGLNVSAFAYRQLENLLVLQQRMYAGATGQAGRGRSSTAARPAPLAGAYATLGVGPKASDAEIKKAYRRLMSQHHPDKLMAKGLPEEAMRMASQKTQEIRRAYETITEARAA</sequence>
<dbReference type="Pfam" id="PF00226">
    <property type="entry name" value="DnaJ"/>
    <property type="match status" value="1"/>
</dbReference>
<dbReference type="EMBL" id="FNNZ01000010">
    <property type="protein sequence ID" value="SDW91531.1"/>
    <property type="molecule type" value="Genomic_DNA"/>
</dbReference>
<name>A0A1H2XFG8_THIRO</name>
<accession>A0A1H2XFG8</accession>
<dbReference type="STRING" id="1058.SAMN05421783_110172"/>
<keyword evidence="2 7" id="KW-0997">Cell inner membrane</keyword>
<dbReference type="SMART" id="SM00271">
    <property type="entry name" value="DnaJ"/>
    <property type="match status" value="1"/>
</dbReference>
<evidence type="ECO:0000256" key="7">
    <source>
        <dbReference type="HAMAP-Rule" id="MF_01153"/>
    </source>
</evidence>
<dbReference type="Gene3D" id="1.10.3680.10">
    <property type="entry name" value="TerB-like"/>
    <property type="match status" value="1"/>
</dbReference>
<evidence type="ECO:0000256" key="6">
    <source>
        <dbReference type="ARBA" id="ARBA00023186"/>
    </source>
</evidence>
<dbReference type="InterPro" id="IPR029024">
    <property type="entry name" value="TerB-like"/>
</dbReference>
<dbReference type="Pfam" id="PF05099">
    <property type="entry name" value="TerB"/>
    <property type="match status" value="1"/>
</dbReference>
<keyword evidence="1 7" id="KW-1003">Cell membrane</keyword>
<dbReference type="OrthoDB" id="9782583at2"/>
<gene>
    <name evidence="7" type="primary">djlA</name>
    <name evidence="9" type="ORF">SAMN05421783_110172</name>
</gene>
<keyword evidence="3 7" id="KW-0812">Transmembrane</keyword>
<dbReference type="InterPro" id="IPR050817">
    <property type="entry name" value="DjlA_DnaK_co-chaperone"/>
</dbReference>
<keyword evidence="6 7" id="KW-0143">Chaperone</keyword>
<evidence type="ECO:0000256" key="3">
    <source>
        <dbReference type="ARBA" id="ARBA00022692"/>
    </source>
</evidence>
<dbReference type="PANTHER" id="PTHR24074">
    <property type="entry name" value="CO-CHAPERONE PROTEIN DJLA"/>
    <property type="match status" value="1"/>
</dbReference>
<organism evidence="9 10">
    <name type="scientific">Thiocapsa roseopersicina</name>
    <dbReference type="NCBI Taxonomy" id="1058"/>
    <lineage>
        <taxon>Bacteria</taxon>
        <taxon>Pseudomonadati</taxon>
        <taxon>Pseudomonadota</taxon>
        <taxon>Gammaproteobacteria</taxon>
        <taxon>Chromatiales</taxon>
        <taxon>Chromatiaceae</taxon>
        <taxon>Thiocapsa</taxon>
    </lineage>
</organism>
<comment type="function">
    <text evidence="7">Regulatory DnaK co-chaperone. Direct interaction between DnaK and DjlA is needed for the induction of the wcaABCDE operon, involved in the synthesis of a colanic acid polysaccharide capsule, possibly through activation of the RcsB/RcsC phosphotransfer signaling pathway. The colanic acid capsule may help the bacterium survive conditions outside the host.</text>
</comment>
<dbReference type="InterPro" id="IPR001623">
    <property type="entry name" value="DnaJ_domain"/>
</dbReference>
<comment type="subunit">
    <text evidence="7">Homodimer.</text>
</comment>
<dbReference type="CDD" id="cd06257">
    <property type="entry name" value="DnaJ"/>
    <property type="match status" value="1"/>
</dbReference>
<dbReference type="SUPFAM" id="SSF46565">
    <property type="entry name" value="Chaperone J-domain"/>
    <property type="match status" value="1"/>
</dbReference>
<protein>
    <recommendedName>
        <fullName evidence="7">Co-chaperone protein DjlA</fullName>
    </recommendedName>
</protein>
<dbReference type="InterPro" id="IPR036869">
    <property type="entry name" value="J_dom_sf"/>
</dbReference>
<reference evidence="10" key="1">
    <citation type="submission" date="2016-10" db="EMBL/GenBank/DDBJ databases">
        <authorList>
            <person name="Varghese N."/>
            <person name="Submissions S."/>
        </authorList>
    </citation>
    <scope>NUCLEOTIDE SEQUENCE [LARGE SCALE GENOMIC DNA]</scope>
    <source>
        <strain evidence="10">DSM 217</strain>
    </source>
</reference>
<keyword evidence="10" id="KW-1185">Reference proteome</keyword>
<feature type="topological domain" description="Cytoplasmic" evidence="7">
    <location>
        <begin position="31"/>
        <end position="273"/>
    </location>
</feature>
<evidence type="ECO:0000313" key="10">
    <source>
        <dbReference type="Proteomes" id="UP000198816"/>
    </source>
</evidence>
<evidence type="ECO:0000256" key="4">
    <source>
        <dbReference type="ARBA" id="ARBA00022989"/>
    </source>
</evidence>
<proteinExistence type="inferred from homology"/>
<dbReference type="NCBIfam" id="NF006948">
    <property type="entry name" value="PRK09430.1"/>
    <property type="match status" value="1"/>
</dbReference>
<dbReference type="PROSITE" id="PS50076">
    <property type="entry name" value="DNAJ_2"/>
    <property type="match status" value="1"/>
</dbReference>
<evidence type="ECO:0000313" key="9">
    <source>
        <dbReference type="EMBL" id="SDW91531.1"/>
    </source>
</evidence>
<keyword evidence="5 7" id="KW-0472">Membrane</keyword>
<dbReference type="InterPro" id="IPR023749">
    <property type="entry name" value="DjlA"/>
</dbReference>